<dbReference type="Pfam" id="PF01381">
    <property type="entry name" value="HTH_3"/>
    <property type="match status" value="1"/>
</dbReference>
<keyword evidence="2" id="KW-1185">Reference proteome</keyword>
<organism evidence="1 2">
    <name type="scientific">Berryella wangjianweii</name>
    <dbReference type="NCBI Taxonomy" id="2734634"/>
    <lineage>
        <taxon>Bacteria</taxon>
        <taxon>Bacillati</taxon>
        <taxon>Actinomycetota</taxon>
        <taxon>Coriobacteriia</taxon>
        <taxon>Eggerthellales</taxon>
        <taxon>Eggerthellaceae</taxon>
        <taxon>Berryella</taxon>
    </lineage>
</organism>
<dbReference type="EMBL" id="CP053716">
    <property type="protein sequence ID" value="QKF07627.1"/>
    <property type="molecule type" value="Genomic_DNA"/>
</dbReference>
<evidence type="ECO:0000313" key="2">
    <source>
        <dbReference type="Proteomes" id="UP000503297"/>
    </source>
</evidence>
<dbReference type="GO" id="GO:0003677">
    <property type="term" value="F:DNA binding"/>
    <property type="evidence" value="ECO:0007669"/>
    <property type="project" value="InterPro"/>
</dbReference>
<dbReference type="AlphaFoldDB" id="A0A6M8J241"/>
<dbReference type="RefSeq" id="WP_172164322.1">
    <property type="nucleotide sequence ID" value="NZ_CP053716.1"/>
</dbReference>
<dbReference type="PROSITE" id="PS50943">
    <property type="entry name" value="HTH_CROC1"/>
    <property type="match status" value="1"/>
</dbReference>
<sequence>MSSIDSHSLTPEGPAYGSALAVALGHNVSRLRIEQNISKQTFALMVGIGRPLLNRIENGTADPRLSLIIRLADALSVTPEDLLALSL</sequence>
<name>A0A6M8J241_9ACTN</name>
<dbReference type="InterPro" id="IPR001387">
    <property type="entry name" value="Cro/C1-type_HTH"/>
</dbReference>
<accession>A0A6M8J241</accession>
<reference evidence="2" key="1">
    <citation type="submission" date="2020-05" db="EMBL/GenBank/DDBJ databases">
        <title>Novel species in genus Nocardioides.</title>
        <authorList>
            <person name="Zhang G."/>
        </authorList>
    </citation>
    <scope>NUCLEOTIDE SEQUENCE [LARGE SCALE GENOMIC DNA]</scope>
    <source>
        <strain evidence="2">zg-1050</strain>
    </source>
</reference>
<dbReference type="Proteomes" id="UP000503297">
    <property type="component" value="Chromosome"/>
</dbReference>
<dbReference type="Gene3D" id="1.10.260.40">
    <property type="entry name" value="lambda repressor-like DNA-binding domains"/>
    <property type="match status" value="1"/>
</dbReference>
<gene>
    <name evidence="1" type="ORF">HLV38_05485</name>
</gene>
<dbReference type="InterPro" id="IPR010982">
    <property type="entry name" value="Lambda_DNA-bd_dom_sf"/>
</dbReference>
<dbReference type="SMART" id="SM00530">
    <property type="entry name" value="HTH_XRE"/>
    <property type="match status" value="1"/>
</dbReference>
<proteinExistence type="predicted"/>
<dbReference type="SUPFAM" id="SSF47413">
    <property type="entry name" value="lambda repressor-like DNA-binding domains"/>
    <property type="match status" value="1"/>
</dbReference>
<dbReference type="KEGG" id="bwa:HLV38_05485"/>
<dbReference type="CDD" id="cd00093">
    <property type="entry name" value="HTH_XRE"/>
    <property type="match status" value="1"/>
</dbReference>
<protein>
    <submittedName>
        <fullName evidence="1">Helix-turn-helix transcriptional regulator</fullName>
    </submittedName>
</protein>
<evidence type="ECO:0000313" key="1">
    <source>
        <dbReference type="EMBL" id="QKF07627.1"/>
    </source>
</evidence>